<evidence type="ECO:0000313" key="4">
    <source>
        <dbReference type="EMBL" id="RDY69517.1"/>
    </source>
</evidence>
<dbReference type="RefSeq" id="WP_115840736.1">
    <property type="nucleotide sequence ID" value="NZ_CP183976.1"/>
</dbReference>
<dbReference type="Gene3D" id="3.40.50.300">
    <property type="entry name" value="P-loop containing nucleotide triphosphate hydrolases"/>
    <property type="match status" value="1"/>
</dbReference>
<protein>
    <submittedName>
        <fullName evidence="4">Polysaccharide biosynthesis protein</fullName>
    </submittedName>
</protein>
<dbReference type="EMBL" id="QTJR01000001">
    <property type="protein sequence ID" value="RDY69517.1"/>
    <property type="molecule type" value="Genomic_DNA"/>
</dbReference>
<feature type="compositionally biased region" description="Basic and acidic residues" evidence="3">
    <location>
        <begin position="12"/>
        <end position="28"/>
    </location>
</feature>
<keyword evidence="2" id="KW-0067">ATP-binding</keyword>
<evidence type="ECO:0000256" key="2">
    <source>
        <dbReference type="ARBA" id="ARBA00022840"/>
    </source>
</evidence>
<name>A0A3D8VJI1_9GAMM</name>
<dbReference type="GO" id="GO:0004713">
    <property type="term" value="F:protein tyrosine kinase activity"/>
    <property type="evidence" value="ECO:0007669"/>
    <property type="project" value="TreeGrafter"/>
</dbReference>
<dbReference type="PANTHER" id="PTHR32309">
    <property type="entry name" value="TYROSINE-PROTEIN KINASE"/>
    <property type="match status" value="1"/>
</dbReference>
<gene>
    <name evidence="4" type="ORF">DX912_01820</name>
</gene>
<evidence type="ECO:0000313" key="5">
    <source>
        <dbReference type="Proteomes" id="UP000256829"/>
    </source>
</evidence>
<keyword evidence="1" id="KW-0547">Nucleotide-binding</keyword>
<dbReference type="GO" id="GO:0005886">
    <property type="term" value="C:plasma membrane"/>
    <property type="evidence" value="ECO:0007669"/>
    <property type="project" value="TreeGrafter"/>
</dbReference>
<dbReference type="InterPro" id="IPR027417">
    <property type="entry name" value="P-loop_NTPase"/>
</dbReference>
<sequence>MTLPSEAVLGTESERTDAGRDTAPEPDLRPAITRTSGVELLTPTQLEDRAIIHRGGVSRPEVDAFRELRTRLLAAVEGSFVALVAPVSSGSGGSFVARNLATAMAFDETKSALLVDCDVRHPSQARTMKIETENGGLVEYLEDADADLSDVIYETGVNGLRLIPAGTTREIGAEYFSSVRMRLLLDSIRSRHPNCYVFLDGPPVRGTPDARILADIADVVILVAGYGRDTAATIAQAAANFDPAKFAGVVFNEGV</sequence>
<keyword evidence="5" id="KW-1185">Reference proteome</keyword>
<dbReference type="InterPro" id="IPR050445">
    <property type="entry name" value="Bact_polysacc_biosynth/exp"/>
</dbReference>
<evidence type="ECO:0000256" key="1">
    <source>
        <dbReference type="ARBA" id="ARBA00022741"/>
    </source>
</evidence>
<dbReference type="Proteomes" id="UP000256829">
    <property type="component" value="Unassembled WGS sequence"/>
</dbReference>
<dbReference type="SUPFAM" id="SSF52540">
    <property type="entry name" value="P-loop containing nucleoside triphosphate hydrolases"/>
    <property type="match status" value="1"/>
</dbReference>
<accession>A0A3D8VJI1</accession>
<proteinExistence type="predicted"/>
<reference evidence="4 5" key="1">
    <citation type="submission" date="2018-08" db="EMBL/GenBank/DDBJ databases">
        <title>Lysobacter soli KCTC 22011, whole genome shotgun sequence.</title>
        <authorList>
            <person name="Zhang X."/>
            <person name="Feng G."/>
            <person name="Zhu H."/>
        </authorList>
    </citation>
    <scope>NUCLEOTIDE SEQUENCE [LARGE SCALE GENOMIC DNA]</scope>
    <source>
        <strain evidence="4 5">KCTC 22011</strain>
    </source>
</reference>
<comment type="caution">
    <text evidence="4">The sequence shown here is derived from an EMBL/GenBank/DDBJ whole genome shotgun (WGS) entry which is preliminary data.</text>
</comment>
<dbReference type="CDD" id="cd05387">
    <property type="entry name" value="BY-kinase"/>
    <property type="match status" value="1"/>
</dbReference>
<dbReference type="AlphaFoldDB" id="A0A3D8VJI1"/>
<dbReference type="PANTHER" id="PTHR32309:SF13">
    <property type="entry name" value="FERRIC ENTEROBACTIN TRANSPORT PROTEIN FEPE"/>
    <property type="match status" value="1"/>
</dbReference>
<dbReference type="InterPro" id="IPR005702">
    <property type="entry name" value="Wzc-like_C"/>
</dbReference>
<feature type="region of interest" description="Disordered" evidence="3">
    <location>
        <begin position="1"/>
        <end position="34"/>
    </location>
</feature>
<organism evidence="4 5">
    <name type="scientific">Lysobacter soli</name>
    <dbReference type="NCBI Taxonomy" id="453783"/>
    <lineage>
        <taxon>Bacteria</taxon>
        <taxon>Pseudomonadati</taxon>
        <taxon>Pseudomonadota</taxon>
        <taxon>Gammaproteobacteria</taxon>
        <taxon>Lysobacterales</taxon>
        <taxon>Lysobacteraceae</taxon>
        <taxon>Lysobacter</taxon>
    </lineage>
</organism>
<evidence type="ECO:0000256" key="3">
    <source>
        <dbReference type="SAM" id="MobiDB-lite"/>
    </source>
</evidence>